<organism evidence="6">
    <name type="scientific">Picea sitchensis</name>
    <name type="common">Sitka spruce</name>
    <name type="synonym">Pinus sitchensis</name>
    <dbReference type="NCBI Taxonomy" id="3332"/>
    <lineage>
        <taxon>Eukaryota</taxon>
        <taxon>Viridiplantae</taxon>
        <taxon>Streptophyta</taxon>
        <taxon>Embryophyta</taxon>
        <taxon>Tracheophyta</taxon>
        <taxon>Spermatophyta</taxon>
        <taxon>Pinopsida</taxon>
        <taxon>Pinidae</taxon>
        <taxon>Conifers I</taxon>
        <taxon>Pinales</taxon>
        <taxon>Pinaceae</taxon>
        <taxon>Picea</taxon>
    </lineage>
</organism>
<dbReference type="PANTHER" id="PTHR48047">
    <property type="entry name" value="GLYCOSYLTRANSFERASE"/>
    <property type="match status" value="1"/>
</dbReference>
<proteinExistence type="evidence at transcript level"/>
<evidence type="ECO:0000259" key="5">
    <source>
        <dbReference type="Pfam" id="PF26168"/>
    </source>
</evidence>
<protein>
    <recommendedName>
        <fullName evidence="4">Glycosyltransferase</fullName>
        <ecNumber evidence="4">2.4.1.-</ecNumber>
    </recommendedName>
</protein>
<sequence length="514" mass="57104">MGESKVHVVLVPLLGQGHLIPFMELAQLLASQHLSISYITTPKRVERLQPQVQGSNLDIDLVSLLLPPIDGVPPGMDSKDEIPFHVAEILFSSSHKLAGPFEQWLDGQMNNIKAPNSFPPPVCIISEIYTGWVHSSGAKFGIPTVVFHTYGAFAMSVMHSLFTYMPHNSVEGDDEYFGVPELSFDLKLRKSDLLVKLRHPNSYPLEGFVREEIKQSMEGWGILINTFYDLDSLGIDHMRNLTGRPVWSIGPILPPAVFDDRGIDHESMNSRGKAADIAEEECLKWLDTRSPQSVVFVCFGSHCILNEKQIRAVAVGLEASGQAFIWAIKCLHTETKPKGTDVGLPEGFKERTRERGLLIWGWAPQLLILSHPSVGAFLSHCGWNSTLESVSLAVPMITWPMFAEQPFNSKFLVEKLGIGIQICLDMSSVANEEDVRRAVTMLLAEEEGKNMRRRAQELRKLGKIAIDKAGSGSSYTNLKCFVQEMQQLQAARNDVKGVVTVTDLSIVESCSFHL</sequence>
<dbReference type="EC" id="2.4.1.-" evidence="4"/>
<dbReference type="EMBL" id="BT070851">
    <property type="protein sequence ID" value="ACN40348.1"/>
    <property type="molecule type" value="mRNA"/>
</dbReference>
<dbReference type="FunFam" id="3.40.50.2000:FF:000060">
    <property type="entry name" value="Glycosyltransferase"/>
    <property type="match status" value="1"/>
</dbReference>
<evidence type="ECO:0000256" key="4">
    <source>
        <dbReference type="RuleBase" id="RU362057"/>
    </source>
</evidence>
<evidence type="ECO:0000256" key="3">
    <source>
        <dbReference type="RuleBase" id="RU003718"/>
    </source>
</evidence>
<evidence type="ECO:0000256" key="2">
    <source>
        <dbReference type="ARBA" id="ARBA00022679"/>
    </source>
</evidence>
<dbReference type="CDD" id="cd03784">
    <property type="entry name" value="GT1_Gtf-like"/>
    <property type="match status" value="1"/>
</dbReference>
<dbReference type="Pfam" id="PF00201">
    <property type="entry name" value="UDPGT"/>
    <property type="match status" value="1"/>
</dbReference>
<evidence type="ECO:0000256" key="1">
    <source>
        <dbReference type="ARBA" id="ARBA00009995"/>
    </source>
</evidence>
<dbReference type="CAZy" id="GT1">
    <property type="family name" value="Glycosyltransferase Family 1"/>
</dbReference>
<reference evidence="6" key="1">
    <citation type="submission" date="2009-02" db="EMBL/GenBank/DDBJ databases">
        <title>Full length sequence-verified cDNA sequences from Sitka spruce (Picea sitchensis).</title>
        <authorList>
            <person name="Reid K.E."/>
            <person name="Liao N."/>
            <person name="Ralph S."/>
            <person name="Kolosova N."/>
            <person name="Oddy C."/>
            <person name="Moore R."/>
            <person name="Mayo M."/>
            <person name="Wagner S."/>
            <person name="King J."/>
            <person name="Yanchuk A."/>
            <person name="Holt R."/>
            <person name="Jones S."/>
            <person name="Marra M."/>
            <person name="Ritland C.E."/>
            <person name="Ritland K."/>
            <person name="Bohlmann J."/>
        </authorList>
    </citation>
    <scope>NUCLEOTIDE SEQUENCE</scope>
    <source>
        <tissue evidence="6">Green portion of the leader tissue</tissue>
    </source>
</reference>
<dbReference type="PROSITE" id="PS00375">
    <property type="entry name" value="UDPGT"/>
    <property type="match status" value="1"/>
</dbReference>
<dbReference type="InterPro" id="IPR002213">
    <property type="entry name" value="UDP_glucos_trans"/>
</dbReference>
<dbReference type="GO" id="GO:0035251">
    <property type="term" value="F:UDP-glucosyltransferase activity"/>
    <property type="evidence" value="ECO:0007669"/>
    <property type="project" value="TreeGrafter"/>
</dbReference>
<accession>C0PRA8</accession>
<comment type="similarity">
    <text evidence="1 3">Belongs to the UDP-glycosyltransferase family.</text>
</comment>
<feature type="domain" description="Glycosyltransferase N-terminal" evidence="5">
    <location>
        <begin position="5"/>
        <end position="106"/>
    </location>
</feature>
<dbReference type="AlphaFoldDB" id="C0PRA8"/>
<keyword evidence="3" id="KW-0328">Glycosyltransferase</keyword>
<keyword evidence="2 3" id="KW-0808">Transferase</keyword>
<evidence type="ECO:0000313" key="6">
    <source>
        <dbReference type="EMBL" id="ACN40348.1"/>
    </source>
</evidence>
<dbReference type="Pfam" id="PF26168">
    <property type="entry name" value="Glyco_transf_N"/>
    <property type="match status" value="1"/>
</dbReference>
<dbReference type="InterPro" id="IPR058980">
    <property type="entry name" value="Glyco_transf_N"/>
</dbReference>
<dbReference type="Gene3D" id="3.40.50.2000">
    <property type="entry name" value="Glycogen Phosphorylase B"/>
    <property type="match status" value="2"/>
</dbReference>
<dbReference type="SUPFAM" id="SSF53756">
    <property type="entry name" value="UDP-Glycosyltransferase/glycogen phosphorylase"/>
    <property type="match status" value="1"/>
</dbReference>
<name>C0PRA8_PICSI</name>
<dbReference type="PANTHER" id="PTHR48047:SF107">
    <property type="entry name" value="UDP-GLYCOSYLTRANSFERASE 92A1-LIKE"/>
    <property type="match status" value="1"/>
</dbReference>
<dbReference type="InterPro" id="IPR035595">
    <property type="entry name" value="UDP_glycos_trans_CS"/>
</dbReference>
<dbReference type="OMA" id="GIDHESM"/>